<evidence type="ECO:0000259" key="3">
    <source>
        <dbReference type="PROSITE" id="PS51269"/>
    </source>
</evidence>
<dbReference type="Proteomes" id="UP001230188">
    <property type="component" value="Unassembled WGS sequence"/>
</dbReference>
<dbReference type="EMBL" id="JAQMWT010000344">
    <property type="protein sequence ID" value="KAJ8603778.1"/>
    <property type="molecule type" value="Genomic_DNA"/>
</dbReference>
<comment type="similarity">
    <text evidence="2">Belongs to the COMM domain-containing protein 5 family.</text>
</comment>
<evidence type="ECO:0000313" key="4">
    <source>
        <dbReference type="EMBL" id="KAJ8603778.1"/>
    </source>
</evidence>
<name>A0AAD7UF70_9STRA</name>
<dbReference type="GO" id="GO:0005634">
    <property type="term" value="C:nucleus"/>
    <property type="evidence" value="ECO:0007669"/>
    <property type="project" value="TreeGrafter"/>
</dbReference>
<evidence type="ECO:0000256" key="2">
    <source>
        <dbReference type="ARBA" id="ARBA00093452"/>
    </source>
</evidence>
<dbReference type="InterPro" id="IPR037357">
    <property type="entry name" value="COMMD5"/>
</dbReference>
<proteinExistence type="inferred from homology"/>
<comment type="caution">
    <text evidence="4">The sequence shown here is derived from an EMBL/GenBank/DDBJ whole genome shotgun (WGS) entry which is preliminary data.</text>
</comment>
<keyword evidence="5" id="KW-1185">Reference proteome</keyword>
<organism evidence="4 5">
    <name type="scientific">Chrysophaeum taylorii</name>
    <dbReference type="NCBI Taxonomy" id="2483200"/>
    <lineage>
        <taxon>Eukaryota</taxon>
        <taxon>Sar</taxon>
        <taxon>Stramenopiles</taxon>
        <taxon>Ochrophyta</taxon>
        <taxon>Pelagophyceae</taxon>
        <taxon>Pelagomonadales</taxon>
        <taxon>Pelagomonadaceae</taxon>
        <taxon>Chrysophaeum</taxon>
    </lineage>
</organism>
<dbReference type="InterPro" id="IPR017920">
    <property type="entry name" value="COMM"/>
</dbReference>
<dbReference type="PROSITE" id="PS51269">
    <property type="entry name" value="COMM"/>
    <property type="match status" value="1"/>
</dbReference>
<feature type="domain" description="COMM" evidence="3">
    <location>
        <begin position="69"/>
        <end position="133"/>
    </location>
</feature>
<dbReference type="PANTHER" id="PTHR15666:SF1">
    <property type="entry name" value="COMM DOMAIN-CONTAINING PROTEIN 5"/>
    <property type="match status" value="1"/>
</dbReference>
<dbReference type="AlphaFoldDB" id="A0AAD7UF70"/>
<dbReference type="PANTHER" id="PTHR15666">
    <property type="entry name" value="COMM DOMAIN CONTAINING PROTEIN 5"/>
    <property type="match status" value="1"/>
</dbReference>
<sequence>MGDRAGLAAAARQSFEAHKYEQALQSLAALKDTEASPEDLKWVDDNIAEVKRAAASSAAPRTPRGVFPRIAGVKWRVDVAISTSHLERVMRPSVMMELTLSDSRVRTFEMNLEQFHKLRYSVARVLRNMQEIERNPIMRLCDS</sequence>
<accession>A0AAD7UF70</accession>
<protein>
    <recommendedName>
        <fullName evidence="1">COMM domain-containing protein 5</fullName>
    </recommendedName>
</protein>
<evidence type="ECO:0000256" key="1">
    <source>
        <dbReference type="ARBA" id="ARBA00016556"/>
    </source>
</evidence>
<gene>
    <name evidence="4" type="ORF">CTAYLR_000338</name>
</gene>
<reference evidence="4" key="1">
    <citation type="submission" date="2023-01" db="EMBL/GenBank/DDBJ databases">
        <title>Metagenome sequencing of chrysophaentin producing Chrysophaeum taylorii.</title>
        <authorList>
            <person name="Davison J."/>
            <person name="Bewley C."/>
        </authorList>
    </citation>
    <scope>NUCLEOTIDE SEQUENCE</scope>
    <source>
        <strain evidence="4">NIES-1699</strain>
    </source>
</reference>
<evidence type="ECO:0000313" key="5">
    <source>
        <dbReference type="Proteomes" id="UP001230188"/>
    </source>
</evidence>
<dbReference type="Pfam" id="PF07258">
    <property type="entry name" value="COMM_domain"/>
    <property type="match status" value="1"/>
</dbReference>